<comment type="caution">
    <text evidence="1">The sequence shown here is derived from an EMBL/GenBank/DDBJ whole genome shotgun (WGS) entry which is preliminary data.</text>
</comment>
<gene>
    <name evidence="1" type="ORF">PT974_03399</name>
</gene>
<dbReference type="Proteomes" id="UP001338125">
    <property type="component" value="Unassembled WGS sequence"/>
</dbReference>
<name>A0ABR0SSB9_9HYPO</name>
<evidence type="ECO:0000313" key="1">
    <source>
        <dbReference type="EMBL" id="KAK5995009.1"/>
    </source>
</evidence>
<evidence type="ECO:0000313" key="2">
    <source>
        <dbReference type="Proteomes" id="UP001338125"/>
    </source>
</evidence>
<protein>
    <submittedName>
        <fullName evidence="1">Uncharacterized protein</fullName>
    </submittedName>
</protein>
<keyword evidence="2" id="KW-1185">Reference proteome</keyword>
<proteinExistence type="predicted"/>
<organism evidence="1 2">
    <name type="scientific">Cladobotryum mycophilum</name>
    <dbReference type="NCBI Taxonomy" id="491253"/>
    <lineage>
        <taxon>Eukaryota</taxon>
        <taxon>Fungi</taxon>
        <taxon>Dikarya</taxon>
        <taxon>Ascomycota</taxon>
        <taxon>Pezizomycotina</taxon>
        <taxon>Sordariomycetes</taxon>
        <taxon>Hypocreomycetidae</taxon>
        <taxon>Hypocreales</taxon>
        <taxon>Hypocreaceae</taxon>
        <taxon>Cladobotryum</taxon>
    </lineage>
</organism>
<reference evidence="1 2" key="1">
    <citation type="submission" date="2024-01" db="EMBL/GenBank/DDBJ databases">
        <title>Complete genome of Cladobotryum mycophilum ATHUM6906.</title>
        <authorList>
            <person name="Christinaki A.C."/>
            <person name="Myridakis A.I."/>
            <person name="Kouvelis V.N."/>
        </authorList>
    </citation>
    <scope>NUCLEOTIDE SEQUENCE [LARGE SCALE GENOMIC DNA]</scope>
    <source>
        <strain evidence="1 2">ATHUM6906</strain>
    </source>
</reference>
<accession>A0ABR0SSB9</accession>
<dbReference type="EMBL" id="JAVFKD010000004">
    <property type="protein sequence ID" value="KAK5995009.1"/>
    <property type="molecule type" value="Genomic_DNA"/>
</dbReference>
<sequence>MEFPNAGNRAEDAFFHEKAAQCGLHEDEGFHFKVYEPVINDHETDYKADYKAYFTVQLRRMSNRFELSECEMDKEDEVEVAKIRLRLSPVAIHLDVLFEHAIQELCQKMIANDATRKIIDVLTHRSIWGIVPASHLFEAYWTASFFNRILSRGPQELENMADDLMKDSRPYHAPTFMVFGFVVLAGLHDAFDMMEKIGGMKFEMEGFTLKEFMEKAIPTRKSLDGSTLPEMKEDYSRRLRSFKNAYGVVLQDFEDVSVETLQSSFRDGKRMYALCNHLCNMSLQASYLMTMSEELLDKMIQIVWRQRELASQCGIVSLVAATFVGRVLTTSGSTVVEAITAGEVGDATIVPLIAGAGAVFGSYKAVTYYQESQQLQKEHDGFEAVFGATRVAWHAAHSIELVLEFFRLQKKKGPGYFDFRDLGAQHANEIEDFADTYRKPHPNWQPTSDLETLKLFLGYQIDILRGLDSFFNKTL</sequence>